<dbReference type="AlphaFoldDB" id="A0A2P7ZDU5"/>
<evidence type="ECO:0000313" key="3">
    <source>
        <dbReference type="EMBL" id="PSK46394.1"/>
    </source>
</evidence>
<keyword evidence="1" id="KW-1133">Transmembrane helix</keyword>
<dbReference type="Pfam" id="PF01266">
    <property type="entry name" value="DAO"/>
    <property type="match status" value="1"/>
</dbReference>
<dbReference type="Proteomes" id="UP000243723">
    <property type="component" value="Unassembled WGS sequence"/>
</dbReference>
<evidence type="ECO:0000259" key="2">
    <source>
        <dbReference type="Pfam" id="PF01266"/>
    </source>
</evidence>
<dbReference type="Gene3D" id="3.30.9.10">
    <property type="entry name" value="D-Amino Acid Oxidase, subunit A, domain 2"/>
    <property type="match status" value="1"/>
</dbReference>
<dbReference type="SUPFAM" id="SSF51905">
    <property type="entry name" value="FAD/NAD(P)-binding domain"/>
    <property type="match status" value="1"/>
</dbReference>
<evidence type="ECO:0000313" key="4">
    <source>
        <dbReference type="Proteomes" id="UP000243723"/>
    </source>
</evidence>
<dbReference type="InterPro" id="IPR036188">
    <property type="entry name" value="FAD/NAD-bd_sf"/>
</dbReference>
<dbReference type="PANTHER" id="PTHR13847">
    <property type="entry name" value="SARCOSINE DEHYDROGENASE-RELATED"/>
    <property type="match status" value="1"/>
</dbReference>
<name>A0A2P7ZDU5_9PEZI</name>
<dbReference type="GO" id="GO:0005770">
    <property type="term" value="C:late endosome"/>
    <property type="evidence" value="ECO:0007669"/>
    <property type="project" value="TreeGrafter"/>
</dbReference>
<keyword evidence="1" id="KW-0472">Membrane</keyword>
<feature type="domain" description="FAD dependent oxidoreductase" evidence="2">
    <location>
        <begin position="13"/>
        <end position="367"/>
    </location>
</feature>
<dbReference type="GO" id="GO:0042147">
    <property type="term" value="P:retrograde transport, endosome to Golgi"/>
    <property type="evidence" value="ECO:0007669"/>
    <property type="project" value="TreeGrafter"/>
</dbReference>
<keyword evidence="4" id="KW-1185">Reference proteome</keyword>
<dbReference type="EMBL" id="NHZQ01000236">
    <property type="protein sequence ID" value="PSK46394.1"/>
    <property type="molecule type" value="Genomic_DNA"/>
</dbReference>
<keyword evidence="1" id="KW-0812">Transmembrane</keyword>
<comment type="caution">
    <text evidence="3">The sequence shown here is derived from an EMBL/GenBank/DDBJ whole genome shotgun (WGS) entry which is preliminary data.</text>
</comment>
<proteinExistence type="predicted"/>
<dbReference type="PANTHER" id="PTHR13847:SF150">
    <property type="entry name" value="OXIDOREDUCTASE TDA3-RELATED"/>
    <property type="match status" value="1"/>
</dbReference>
<dbReference type="STRING" id="40998.A0A2P7ZDU5"/>
<gene>
    <name evidence="3" type="ORF">B9Z65_5362</name>
</gene>
<dbReference type="OrthoDB" id="498204at2759"/>
<protein>
    <recommendedName>
        <fullName evidence="2">FAD dependent oxidoreductase domain-containing protein</fullName>
    </recommendedName>
</protein>
<reference evidence="3 4" key="1">
    <citation type="submission" date="2017-05" db="EMBL/GenBank/DDBJ databases">
        <title>Draft genome sequence of Elsinoe australis.</title>
        <authorList>
            <person name="Cheng Q."/>
        </authorList>
    </citation>
    <scope>NUCLEOTIDE SEQUENCE [LARGE SCALE GENOMIC DNA]</scope>
    <source>
        <strain evidence="3 4">NL1</strain>
    </source>
</reference>
<sequence length="397" mass="43195">MVSFATSHGQKQIVIIGGGVIGCCAAYYLSTHPDYDPVQHTISVVEASSIAGGSSGKAAGCLCEWADPQCLGPASFKLHADLAAKHSGEKAWGYRRVHGAADCDFVQKHLDDPDADTSIPNHLDWVDRSKFKWYKPLGNTAQVHPHQFTTNMAKLAKERDACFVEATVLSINYDHFKGNQEVKSVTIRRKQSGETLDLPASDVVIAAGPWTKTLLPDAPVGGEKSHSIVVKPPRSISSTILFFDPGHLDDDKKNQLEIYPRPDDTVYLSGQTDYGLKISSSSDDVHPDPRRCKELMNNVGIVSPLLHKSKVTVQQACFRPIVNVRDRDPELGPLLEFTGIKGLILAAGHNQWGIQNAPITGKVVSELIFQGMSHSADIRELDPKPHLKGVDATSGAR</sequence>
<feature type="transmembrane region" description="Helical" evidence="1">
    <location>
        <begin position="12"/>
        <end position="30"/>
    </location>
</feature>
<dbReference type="Gene3D" id="3.50.50.60">
    <property type="entry name" value="FAD/NAD(P)-binding domain"/>
    <property type="match status" value="2"/>
</dbReference>
<organism evidence="3 4">
    <name type="scientific">Elsinoe australis</name>
    <dbReference type="NCBI Taxonomy" id="40998"/>
    <lineage>
        <taxon>Eukaryota</taxon>
        <taxon>Fungi</taxon>
        <taxon>Dikarya</taxon>
        <taxon>Ascomycota</taxon>
        <taxon>Pezizomycotina</taxon>
        <taxon>Dothideomycetes</taxon>
        <taxon>Dothideomycetidae</taxon>
        <taxon>Myriangiales</taxon>
        <taxon>Elsinoaceae</taxon>
        <taxon>Elsinoe</taxon>
    </lineage>
</organism>
<accession>A0A2P7ZDU5</accession>
<dbReference type="InterPro" id="IPR006076">
    <property type="entry name" value="FAD-dep_OxRdtase"/>
</dbReference>
<evidence type="ECO:0000256" key="1">
    <source>
        <dbReference type="SAM" id="Phobius"/>
    </source>
</evidence>
<dbReference type="GO" id="GO:0005829">
    <property type="term" value="C:cytosol"/>
    <property type="evidence" value="ECO:0007669"/>
    <property type="project" value="GOC"/>
</dbReference>